<dbReference type="SUPFAM" id="SSF57716">
    <property type="entry name" value="Glucocorticoid receptor-like (DNA-binding domain)"/>
    <property type="match status" value="1"/>
</dbReference>
<proteinExistence type="predicted"/>
<dbReference type="InterPro" id="IPR013088">
    <property type="entry name" value="Znf_NHR/GATA"/>
</dbReference>
<comment type="caution">
    <text evidence="4">The sequence shown here is derived from an EMBL/GenBank/DDBJ whole genome shotgun (WGS) entry which is preliminary data.</text>
</comment>
<keyword evidence="1" id="KW-0863">Zinc-finger</keyword>
<evidence type="ECO:0000313" key="4">
    <source>
        <dbReference type="EMBL" id="EAN31995.1"/>
    </source>
</evidence>
<keyword evidence="1" id="KW-0862">Zinc</keyword>
<dbReference type="InterPro" id="IPR000679">
    <property type="entry name" value="Znf_GATA"/>
</dbReference>
<dbReference type="KEGG" id="tpv:TP04_0643"/>
<feature type="domain" description="GATA-type" evidence="3">
    <location>
        <begin position="384"/>
        <end position="418"/>
    </location>
</feature>
<dbReference type="PROSITE" id="PS50114">
    <property type="entry name" value="GATA_ZN_FINGER_2"/>
    <property type="match status" value="1"/>
</dbReference>
<evidence type="ECO:0000259" key="3">
    <source>
        <dbReference type="PROSITE" id="PS50114"/>
    </source>
</evidence>
<accession>Q4N1T7</accession>
<dbReference type="SMART" id="SM00401">
    <property type="entry name" value="ZnF_GATA"/>
    <property type="match status" value="1"/>
</dbReference>
<dbReference type="AlphaFoldDB" id="Q4N1T7"/>
<evidence type="ECO:0000256" key="1">
    <source>
        <dbReference type="PROSITE-ProRule" id="PRU00094"/>
    </source>
</evidence>
<reference evidence="4 5" key="1">
    <citation type="journal article" date="2005" name="Science">
        <title>Genome sequence of Theileria parva, a bovine pathogen that transforms lymphocytes.</title>
        <authorList>
            <person name="Gardner M.J."/>
            <person name="Bishop R."/>
            <person name="Shah T."/>
            <person name="de Villiers E.P."/>
            <person name="Carlton J.M."/>
            <person name="Hall N."/>
            <person name="Ren Q."/>
            <person name="Paulsen I.T."/>
            <person name="Pain A."/>
            <person name="Berriman M."/>
            <person name="Wilson R.J.M."/>
            <person name="Sato S."/>
            <person name="Ralph S.A."/>
            <person name="Mann D.J."/>
            <person name="Xiong Z."/>
            <person name="Shallom S.J."/>
            <person name="Weidman J."/>
            <person name="Jiang L."/>
            <person name="Lynn J."/>
            <person name="Weaver B."/>
            <person name="Shoaibi A."/>
            <person name="Domingo A.R."/>
            <person name="Wasawo D."/>
            <person name="Crabtree J."/>
            <person name="Wortman J.R."/>
            <person name="Haas B."/>
            <person name="Angiuoli S.V."/>
            <person name="Creasy T.H."/>
            <person name="Lu C."/>
            <person name="Suh B."/>
            <person name="Silva J.C."/>
            <person name="Utterback T.R."/>
            <person name="Feldblyum T.V."/>
            <person name="Pertea M."/>
            <person name="Allen J."/>
            <person name="Nierman W.C."/>
            <person name="Taracha E.L.N."/>
            <person name="Salzberg S.L."/>
            <person name="White O.R."/>
            <person name="Fitzhugh H.A."/>
            <person name="Morzaria S."/>
            <person name="Venter J.C."/>
            <person name="Fraser C.M."/>
            <person name="Nene V."/>
        </authorList>
    </citation>
    <scope>NUCLEOTIDE SEQUENCE [LARGE SCALE GENOMIC DNA]</scope>
    <source>
        <strain evidence="4 5">Muguga</strain>
    </source>
</reference>
<dbReference type="GeneID" id="3501321"/>
<organism evidence="4 5">
    <name type="scientific">Theileria parva</name>
    <name type="common">East coast fever infection agent</name>
    <dbReference type="NCBI Taxonomy" id="5875"/>
    <lineage>
        <taxon>Eukaryota</taxon>
        <taxon>Sar</taxon>
        <taxon>Alveolata</taxon>
        <taxon>Apicomplexa</taxon>
        <taxon>Aconoidasida</taxon>
        <taxon>Piroplasmida</taxon>
        <taxon>Theileriidae</taxon>
        <taxon>Theileria</taxon>
    </lineage>
</organism>
<dbReference type="GO" id="GO:0008270">
    <property type="term" value="F:zinc ion binding"/>
    <property type="evidence" value="ECO:0007669"/>
    <property type="project" value="UniProtKB-KW"/>
</dbReference>
<dbReference type="STRING" id="5875.Q4N1T7"/>
<dbReference type="Gene3D" id="3.30.50.10">
    <property type="entry name" value="Erythroid Transcription Factor GATA-1, subunit A"/>
    <property type="match status" value="1"/>
</dbReference>
<dbReference type="InParanoid" id="Q4N1T7"/>
<dbReference type="Pfam" id="PF00320">
    <property type="entry name" value="GATA"/>
    <property type="match status" value="1"/>
</dbReference>
<keyword evidence="5" id="KW-1185">Reference proteome</keyword>
<feature type="region of interest" description="Disordered" evidence="2">
    <location>
        <begin position="346"/>
        <end position="389"/>
    </location>
</feature>
<dbReference type="VEuPathDB" id="PiroplasmaDB:TpMuguga_04g00643"/>
<evidence type="ECO:0000313" key="5">
    <source>
        <dbReference type="Proteomes" id="UP000001949"/>
    </source>
</evidence>
<dbReference type="GO" id="GO:0043565">
    <property type="term" value="F:sequence-specific DNA binding"/>
    <property type="evidence" value="ECO:0007669"/>
    <property type="project" value="InterPro"/>
</dbReference>
<dbReference type="CDD" id="cd00202">
    <property type="entry name" value="ZnF_GATA"/>
    <property type="match status" value="1"/>
</dbReference>
<sequence>MPKYFSENVYKEIVKSLGEFQKRTANAGENMNRADRDQPEIDMNFDLAPPPDAQTNFGYSPNYIFGPEVNGHILRDQPGKKIPEYNTVMNSRDCILQRKYDAMIPESNMMNHVEDSNQVNMSKFEEKPSLETAEMSSDMVKCIKSPETSPNLLPAATEAFNMKAELNGHQLINEINQNDLRPNGEEHKKFYSEEARKMQYHNKPFEYGCMNYDQCGSENQISDPGYYYSLPYDPHLIQNKQTLDANLNYMMNSPEKGVAYFNSITPVYDDKTNTYYPNYQVEDENNSSIIYRQTMFRNELLSARNISPFFKFISAGQNYNLANPYGTIESYYKSNSMKQDIGERHDQIDSNDQNGNGHGRIATKPTHDKKRNSRSTSAGRPKLNRNHYSCSNCNVKTTPQWRYYKGVAVCNACYMRIRKDKTQSTQNSKTKHKKK</sequence>
<name>Q4N1T7_THEPA</name>
<dbReference type="Proteomes" id="UP000001949">
    <property type="component" value="Unassembled WGS sequence"/>
</dbReference>
<evidence type="ECO:0000256" key="2">
    <source>
        <dbReference type="SAM" id="MobiDB-lite"/>
    </source>
</evidence>
<gene>
    <name evidence="4" type="ordered locus">TP04_0643</name>
</gene>
<protein>
    <recommendedName>
        <fullName evidence="3">GATA-type domain-containing protein</fullName>
    </recommendedName>
</protein>
<dbReference type="EMBL" id="AAGK01000004">
    <property type="protein sequence ID" value="EAN31995.1"/>
    <property type="molecule type" value="Genomic_DNA"/>
</dbReference>
<dbReference type="GO" id="GO:0006355">
    <property type="term" value="P:regulation of DNA-templated transcription"/>
    <property type="evidence" value="ECO:0007669"/>
    <property type="project" value="InterPro"/>
</dbReference>
<dbReference type="OMA" id="AVCNACY"/>
<keyword evidence="1" id="KW-0479">Metal-binding</keyword>
<dbReference type="eggNOG" id="ENOG502QX82">
    <property type="taxonomic scope" value="Eukaryota"/>
</dbReference>